<accession>M5S437</accession>
<sequence>MQSKDERSLSNDIRELRESIDELNGLLRCIFQVAHSPARPKAKSKVQRPKGSGTPSKAKQDATSNRPPPAGNHF</sequence>
<reference evidence="2 3" key="1">
    <citation type="journal article" date="2013" name="Mar. Genomics">
        <title>Expression of sulfatases in Rhodopirellula baltica and the diversity of sulfatases in the genus Rhodopirellula.</title>
        <authorList>
            <person name="Wegner C.E."/>
            <person name="Richter-Heitmann T."/>
            <person name="Klindworth A."/>
            <person name="Klockow C."/>
            <person name="Richter M."/>
            <person name="Achstetter T."/>
            <person name="Glockner F.O."/>
            <person name="Harder J."/>
        </authorList>
    </citation>
    <scope>NUCLEOTIDE SEQUENCE [LARGE SCALE GENOMIC DNA]</scope>
    <source>
        <strain evidence="2 3">SH398</strain>
    </source>
</reference>
<feature type="compositionally biased region" description="Basic residues" evidence="1">
    <location>
        <begin position="38"/>
        <end position="48"/>
    </location>
</feature>
<organism evidence="2 3">
    <name type="scientific">Rhodopirellula europaea SH398</name>
    <dbReference type="NCBI Taxonomy" id="1263868"/>
    <lineage>
        <taxon>Bacteria</taxon>
        <taxon>Pseudomonadati</taxon>
        <taxon>Planctomycetota</taxon>
        <taxon>Planctomycetia</taxon>
        <taxon>Pirellulales</taxon>
        <taxon>Pirellulaceae</taxon>
        <taxon>Rhodopirellula</taxon>
    </lineage>
</organism>
<evidence type="ECO:0000313" key="2">
    <source>
        <dbReference type="EMBL" id="EMI26383.1"/>
    </source>
</evidence>
<dbReference type="STRING" id="1263868.RESH_03026"/>
<dbReference type="AlphaFoldDB" id="M5S437"/>
<protein>
    <submittedName>
        <fullName evidence="2">Uncharacterized protein</fullName>
    </submittedName>
</protein>
<dbReference type="Proteomes" id="UP000011996">
    <property type="component" value="Unassembled WGS sequence"/>
</dbReference>
<name>M5S437_9BACT</name>
<feature type="compositionally biased region" description="Polar residues" evidence="1">
    <location>
        <begin position="53"/>
        <end position="65"/>
    </location>
</feature>
<comment type="caution">
    <text evidence="2">The sequence shown here is derived from an EMBL/GenBank/DDBJ whole genome shotgun (WGS) entry which is preliminary data.</text>
</comment>
<evidence type="ECO:0000256" key="1">
    <source>
        <dbReference type="SAM" id="MobiDB-lite"/>
    </source>
</evidence>
<gene>
    <name evidence="2" type="ORF">RESH_03026</name>
</gene>
<proteinExistence type="predicted"/>
<evidence type="ECO:0000313" key="3">
    <source>
        <dbReference type="Proteomes" id="UP000011996"/>
    </source>
</evidence>
<feature type="region of interest" description="Disordered" evidence="1">
    <location>
        <begin position="34"/>
        <end position="74"/>
    </location>
</feature>
<dbReference type="EMBL" id="ANOF01000095">
    <property type="protein sequence ID" value="EMI26383.1"/>
    <property type="molecule type" value="Genomic_DNA"/>
</dbReference>